<feature type="region of interest" description="Disordered" evidence="1">
    <location>
        <begin position="38"/>
        <end position="65"/>
    </location>
</feature>
<feature type="compositionally biased region" description="Basic and acidic residues" evidence="1">
    <location>
        <begin position="39"/>
        <end position="59"/>
    </location>
</feature>
<dbReference type="Proteomes" id="UP000192247">
    <property type="component" value="Unassembled WGS sequence"/>
</dbReference>
<evidence type="ECO:0000313" key="3">
    <source>
        <dbReference type="Proteomes" id="UP000192247"/>
    </source>
</evidence>
<accession>A0A1V9XIM6</accession>
<feature type="non-terminal residue" evidence="2">
    <location>
        <position position="1"/>
    </location>
</feature>
<organism evidence="2 3">
    <name type="scientific">Tropilaelaps mercedesae</name>
    <dbReference type="NCBI Taxonomy" id="418985"/>
    <lineage>
        <taxon>Eukaryota</taxon>
        <taxon>Metazoa</taxon>
        <taxon>Ecdysozoa</taxon>
        <taxon>Arthropoda</taxon>
        <taxon>Chelicerata</taxon>
        <taxon>Arachnida</taxon>
        <taxon>Acari</taxon>
        <taxon>Parasitiformes</taxon>
        <taxon>Mesostigmata</taxon>
        <taxon>Gamasina</taxon>
        <taxon>Dermanyssoidea</taxon>
        <taxon>Laelapidae</taxon>
        <taxon>Tropilaelaps</taxon>
    </lineage>
</organism>
<dbReference type="InParanoid" id="A0A1V9XIM6"/>
<keyword evidence="3" id="KW-1185">Reference proteome</keyword>
<dbReference type="AlphaFoldDB" id="A0A1V9XIM6"/>
<protein>
    <submittedName>
        <fullName evidence="2">Uncharacterized protein</fullName>
    </submittedName>
</protein>
<reference evidence="2 3" key="1">
    <citation type="journal article" date="2017" name="Gigascience">
        <title>Draft genome of the honey bee ectoparasitic mite, Tropilaelaps mercedesae, is shaped by the parasitic life history.</title>
        <authorList>
            <person name="Dong X."/>
            <person name="Armstrong S.D."/>
            <person name="Xia D."/>
            <person name="Makepeace B.L."/>
            <person name="Darby A.C."/>
            <person name="Kadowaki T."/>
        </authorList>
    </citation>
    <scope>NUCLEOTIDE SEQUENCE [LARGE SCALE GENOMIC DNA]</scope>
    <source>
        <strain evidence="2">Wuxi-XJTLU</strain>
    </source>
</reference>
<dbReference type="EMBL" id="MNPL01010160">
    <property type="protein sequence ID" value="OQR73296.1"/>
    <property type="molecule type" value="Genomic_DNA"/>
</dbReference>
<sequence>GVLVALSGQSACAASSTALGLMAYPPAVSRIQDWMNMKESLESEKDATTSSEPKDRRPELWPAQEPEQDILARQMEQVKQQYIKQKSLSLTMIPQRSNAEVVPPKEWGLELQAPADLPKIGPTTPPERSSDIGLPDLPPDRRFPEP</sequence>
<comment type="caution">
    <text evidence="2">The sequence shown here is derived from an EMBL/GenBank/DDBJ whole genome shotgun (WGS) entry which is preliminary data.</text>
</comment>
<gene>
    <name evidence="2" type="ORF">BIW11_09822</name>
</gene>
<name>A0A1V9XIM6_9ACAR</name>
<evidence type="ECO:0000313" key="2">
    <source>
        <dbReference type="EMBL" id="OQR73296.1"/>
    </source>
</evidence>
<proteinExistence type="predicted"/>
<evidence type="ECO:0000256" key="1">
    <source>
        <dbReference type="SAM" id="MobiDB-lite"/>
    </source>
</evidence>
<feature type="region of interest" description="Disordered" evidence="1">
    <location>
        <begin position="96"/>
        <end position="146"/>
    </location>
</feature>